<gene>
    <name evidence="1" type="ordered locus">ESA_03036</name>
</gene>
<keyword evidence="2" id="KW-1185">Reference proteome</keyword>
<accession>A7MN15</accession>
<protein>
    <submittedName>
        <fullName evidence="1">Uncharacterized protein</fullName>
    </submittedName>
</protein>
<evidence type="ECO:0000313" key="1">
    <source>
        <dbReference type="EMBL" id="ABU78265.1"/>
    </source>
</evidence>
<evidence type="ECO:0000313" key="2">
    <source>
        <dbReference type="Proteomes" id="UP000000260"/>
    </source>
</evidence>
<name>A7MN15_CROS8</name>
<dbReference type="InterPro" id="IPR046213">
    <property type="entry name" value="DUF6246"/>
</dbReference>
<dbReference type="HOGENOM" id="CLU_104106_0_0_6"/>
<dbReference type="EMBL" id="CP000783">
    <property type="protein sequence ID" value="ABU78265.1"/>
    <property type="molecule type" value="Genomic_DNA"/>
</dbReference>
<dbReference type="KEGG" id="esa:ESA_03036"/>
<proteinExistence type="predicted"/>
<dbReference type="AlphaFoldDB" id="A7MN15"/>
<reference evidence="1 2" key="1">
    <citation type="journal article" date="2010" name="PLoS ONE">
        <title>Genome sequence of Cronobacter sakazakii BAA-894 and comparative genomic hybridization analysis with other Cronobacter species.</title>
        <authorList>
            <person name="Kucerova E."/>
            <person name="Clifton S.W."/>
            <person name="Xia X.Q."/>
            <person name="Long F."/>
            <person name="Porwollik S."/>
            <person name="Fulton L."/>
            <person name="Fronick C."/>
            <person name="Minx P."/>
            <person name="Kyung K."/>
            <person name="Warren W."/>
            <person name="Fulton R."/>
            <person name="Feng D."/>
            <person name="Wollam A."/>
            <person name="Shah N."/>
            <person name="Bhonagiri V."/>
            <person name="Nash W.E."/>
            <person name="Hallsworth-Pepin K."/>
            <person name="Wilson R.K."/>
            <person name="McClelland M."/>
            <person name="Forsythe S.J."/>
        </authorList>
    </citation>
    <scope>NUCLEOTIDE SEQUENCE [LARGE SCALE GENOMIC DNA]</scope>
    <source>
        <strain evidence="1 2">ATCC BAA-894</strain>
    </source>
</reference>
<organism evidence="1 2">
    <name type="scientific">Cronobacter sakazakii (strain ATCC BAA-894)</name>
    <name type="common">Enterobacter sakazakii</name>
    <dbReference type="NCBI Taxonomy" id="290339"/>
    <lineage>
        <taxon>Bacteria</taxon>
        <taxon>Pseudomonadati</taxon>
        <taxon>Pseudomonadota</taxon>
        <taxon>Gammaproteobacteria</taxon>
        <taxon>Enterobacterales</taxon>
        <taxon>Enterobacteriaceae</taxon>
        <taxon>Cronobacter</taxon>
    </lineage>
</organism>
<dbReference type="Proteomes" id="UP000000260">
    <property type="component" value="Chromosome"/>
</dbReference>
<dbReference type="PATRIC" id="fig|290339.8.peg.2710"/>
<sequence>MNTPLKEIGECLISVDGEDYFFRPSFINMTRIGEPKEIVQAFYDLHHDEVSDLIRSAIDAYGAVPGWLVQHIRTTSYGRKALIAAMTVISACCNDDVTPLIGELRIAKASGKAFKMRRGAMDEFDMIVIAQSLITHGIIGKAKVRKLQRHESTQATSEFNAFEYISAARNHFSMSRAEAEQLTMTEFQLLIAAKYPEQKGFTREEYDSVADDYLARKKKRLAASKTVNA</sequence>
<dbReference type="Pfam" id="PF19759">
    <property type="entry name" value="DUF6246"/>
    <property type="match status" value="1"/>
</dbReference>